<gene>
    <name evidence="1" type="ORF">FJZ00_13250</name>
</gene>
<proteinExistence type="predicted"/>
<sequence>LAGSALDYKAVAYFYTNFQNSRNFAGPVLNAVSEESGTGRATVRFSLRATIVTPGISGS</sequence>
<accession>A0A937X5D2</accession>
<evidence type="ECO:0000313" key="1">
    <source>
        <dbReference type="EMBL" id="MBM3276113.1"/>
    </source>
</evidence>
<name>A0A937X5D2_9BACT</name>
<dbReference type="InterPro" id="IPR007813">
    <property type="entry name" value="PilN"/>
</dbReference>
<protein>
    <submittedName>
        <fullName evidence="1">PilN domain-containing protein</fullName>
    </submittedName>
</protein>
<evidence type="ECO:0000313" key="2">
    <source>
        <dbReference type="Proteomes" id="UP000703893"/>
    </source>
</evidence>
<organism evidence="1 2">
    <name type="scientific">Candidatus Tanganyikabacteria bacterium</name>
    <dbReference type="NCBI Taxonomy" id="2961651"/>
    <lineage>
        <taxon>Bacteria</taxon>
        <taxon>Bacillati</taxon>
        <taxon>Candidatus Sericytochromatia</taxon>
        <taxon>Candidatus Tanganyikabacteria</taxon>
    </lineage>
</organism>
<dbReference type="EMBL" id="VGJX01000865">
    <property type="protein sequence ID" value="MBM3276113.1"/>
    <property type="molecule type" value="Genomic_DNA"/>
</dbReference>
<dbReference type="Pfam" id="PF05137">
    <property type="entry name" value="PilN"/>
    <property type="match status" value="1"/>
</dbReference>
<comment type="caution">
    <text evidence="1">The sequence shown here is derived from an EMBL/GenBank/DDBJ whole genome shotgun (WGS) entry which is preliminary data.</text>
</comment>
<reference evidence="1 2" key="1">
    <citation type="submission" date="2019-03" db="EMBL/GenBank/DDBJ databases">
        <title>Lake Tanganyika Metagenome-Assembled Genomes (MAGs).</title>
        <authorList>
            <person name="Tran P."/>
        </authorList>
    </citation>
    <scope>NUCLEOTIDE SEQUENCE [LARGE SCALE GENOMIC DNA]</scope>
    <source>
        <strain evidence="1">K_DeepCast_65m_m2_236</strain>
    </source>
</reference>
<dbReference type="AlphaFoldDB" id="A0A937X5D2"/>
<feature type="non-terminal residue" evidence="1">
    <location>
        <position position="1"/>
    </location>
</feature>
<dbReference type="Proteomes" id="UP000703893">
    <property type="component" value="Unassembled WGS sequence"/>
</dbReference>